<name>A0A6A6IEE9_9PLEO</name>
<feature type="region of interest" description="Disordered" evidence="1">
    <location>
        <begin position="19"/>
        <end position="43"/>
    </location>
</feature>
<dbReference type="GO" id="GO:0003676">
    <property type="term" value="F:nucleic acid binding"/>
    <property type="evidence" value="ECO:0007669"/>
    <property type="project" value="InterPro"/>
</dbReference>
<reference evidence="3" key="1">
    <citation type="journal article" date="2020" name="Stud. Mycol.">
        <title>101 Dothideomycetes genomes: a test case for predicting lifestyles and emergence of pathogens.</title>
        <authorList>
            <person name="Haridas S."/>
            <person name="Albert R."/>
            <person name="Binder M."/>
            <person name="Bloem J."/>
            <person name="Labutti K."/>
            <person name="Salamov A."/>
            <person name="Andreopoulos B."/>
            <person name="Baker S."/>
            <person name="Barry K."/>
            <person name="Bills G."/>
            <person name="Bluhm B."/>
            <person name="Cannon C."/>
            <person name="Castanera R."/>
            <person name="Culley D."/>
            <person name="Daum C."/>
            <person name="Ezra D."/>
            <person name="Gonzalez J."/>
            <person name="Henrissat B."/>
            <person name="Kuo A."/>
            <person name="Liang C."/>
            <person name="Lipzen A."/>
            <person name="Lutzoni F."/>
            <person name="Magnuson J."/>
            <person name="Mondo S."/>
            <person name="Nolan M."/>
            <person name="Ohm R."/>
            <person name="Pangilinan J."/>
            <person name="Park H.-J."/>
            <person name="Ramirez L."/>
            <person name="Alfaro M."/>
            <person name="Sun H."/>
            <person name="Tritt A."/>
            <person name="Yoshinaga Y."/>
            <person name="Zwiers L.-H."/>
            <person name="Turgeon B."/>
            <person name="Goodwin S."/>
            <person name="Spatafora J."/>
            <person name="Crous P."/>
            <person name="Grigoriev I."/>
        </authorList>
    </citation>
    <scope>NUCLEOTIDE SEQUENCE</scope>
    <source>
        <strain evidence="3">CBS 122368</strain>
    </source>
</reference>
<dbReference type="Gene3D" id="3.30.420.10">
    <property type="entry name" value="Ribonuclease H-like superfamily/Ribonuclease H"/>
    <property type="match status" value="1"/>
</dbReference>
<evidence type="ECO:0000259" key="2">
    <source>
        <dbReference type="PROSITE" id="PS50879"/>
    </source>
</evidence>
<accession>A0A6A6IEE9</accession>
<protein>
    <recommendedName>
        <fullName evidence="2">RNase H type-1 domain-containing protein</fullName>
    </recommendedName>
</protein>
<feature type="domain" description="RNase H type-1" evidence="2">
    <location>
        <begin position="1"/>
        <end position="30"/>
    </location>
</feature>
<dbReference type="InterPro" id="IPR036397">
    <property type="entry name" value="RNaseH_sf"/>
</dbReference>
<dbReference type="GO" id="GO:0004523">
    <property type="term" value="F:RNA-DNA hybrid ribonuclease activity"/>
    <property type="evidence" value="ECO:0007669"/>
    <property type="project" value="InterPro"/>
</dbReference>
<dbReference type="Proteomes" id="UP000800094">
    <property type="component" value="Unassembled WGS sequence"/>
</dbReference>
<evidence type="ECO:0000313" key="4">
    <source>
        <dbReference type="Proteomes" id="UP000800094"/>
    </source>
</evidence>
<keyword evidence="4" id="KW-1185">Reference proteome</keyword>
<dbReference type="GeneID" id="54586788"/>
<proteinExistence type="predicted"/>
<dbReference type="EMBL" id="ML987196">
    <property type="protein sequence ID" value="KAF2248569.1"/>
    <property type="molecule type" value="Genomic_DNA"/>
</dbReference>
<gene>
    <name evidence="3" type="ORF">BU26DRAFT_565953</name>
</gene>
<dbReference type="OrthoDB" id="3754258at2759"/>
<evidence type="ECO:0000313" key="3">
    <source>
        <dbReference type="EMBL" id="KAF2248569.1"/>
    </source>
</evidence>
<sequence>MINVTLYWIPSHSGIKGNEKANELAKAATRKESEPPPQRDGHPWYLTKQALEKAEITTRLLLAGRADVGKFTRKIDAALYLGKAAALYQQLNSAEAAILTQLRTGKTSLKVYLYKIKAAVTALRVQAN</sequence>
<dbReference type="PROSITE" id="PS50879">
    <property type="entry name" value="RNASE_H_1"/>
    <property type="match status" value="1"/>
</dbReference>
<organism evidence="3 4">
    <name type="scientific">Trematosphaeria pertusa</name>
    <dbReference type="NCBI Taxonomy" id="390896"/>
    <lineage>
        <taxon>Eukaryota</taxon>
        <taxon>Fungi</taxon>
        <taxon>Dikarya</taxon>
        <taxon>Ascomycota</taxon>
        <taxon>Pezizomycotina</taxon>
        <taxon>Dothideomycetes</taxon>
        <taxon>Pleosporomycetidae</taxon>
        <taxon>Pleosporales</taxon>
        <taxon>Massarineae</taxon>
        <taxon>Trematosphaeriaceae</taxon>
        <taxon>Trematosphaeria</taxon>
    </lineage>
</organism>
<feature type="compositionally biased region" description="Basic and acidic residues" evidence="1">
    <location>
        <begin position="19"/>
        <end position="42"/>
    </location>
</feature>
<dbReference type="RefSeq" id="XP_033683573.1">
    <property type="nucleotide sequence ID" value="XM_033833458.1"/>
</dbReference>
<dbReference type="InterPro" id="IPR002156">
    <property type="entry name" value="RNaseH_domain"/>
</dbReference>
<dbReference type="SUPFAM" id="SSF53098">
    <property type="entry name" value="Ribonuclease H-like"/>
    <property type="match status" value="1"/>
</dbReference>
<dbReference type="InterPro" id="IPR012337">
    <property type="entry name" value="RNaseH-like_sf"/>
</dbReference>
<evidence type="ECO:0000256" key="1">
    <source>
        <dbReference type="SAM" id="MobiDB-lite"/>
    </source>
</evidence>
<dbReference type="AlphaFoldDB" id="A0A6A6IEE9"/>